<accession>A0A4C1YTW0</accession>
<dbReference type="AlphaFoldDB" id="A0A4C1YTW0"/>
<gene>
    <name evidence="1" type="ORF">EVAR_9350_1</name>
</gene>
<protein>
    <submittedName>
        <fullName evidence="1">Uncharacterized protein</fullName>
    </submittedName>
</protein>
<dbReference type="EMBL" id="BGZK01001366">
    <property type="protein sequence ID" value="GBP78342.1"/>
    <property type="molecule type" value="Genomic_DNA"/>
</dbReference>
<proteinExistence type="predicted"/>
<keyword evidence="2" id="KW-1185">Reference proteome</keyword>
<comment type="caution">
    <text evidence="1">The sequence shown here is derived from an EMBL/GenBank/DDBJ whole genome shotgun (WGS) entry which is preliminary data.</text>
</comment>
<organism evidence="1 2">
    <name type="scientific">Eumeta variegata</name>
    <name type="common">Bagworm moth</name>
    <name type="synonym">Eumeta japonica</name>
    <dbReference type="NCBI Taxonomy" id="151549"/>
    <lineage>
        <taxon>Eukaryota</taxon>
        <taxon>Metazoa</taxon>
        <taxon>Ecdysozoa</taxon>
        <taxon>Arthropoda</taxon>
        <taxon>Hexapoda</taxon>
        <taxon>Insecta</taxon>
        <taxon>Pterygota</taxon>
        <taxon>Neoptera</taxon>
        <taxon>Endopterygota</taxon>
        <taxon>Lepidoptera</taxon>
        <taxon>Glossata</taxon>
        <taxon>Ditrysia</taxon>
        <taxon>Tineoidea</taxon>
        <taxon>Psychidae</taxon>
        <taxon>Oiketicinae</taxon>
        <taxon>Eumeta</taxon>
    </lineage>
</organism>
<evidence type="ECO:0000313" key="1">
    <source>
        <dbReference type="EMBL" id="GBP78342.1"/>
    </source>
</evidence>
<evidence type="ECO:0000313" key="2">
    <source>
        <dbReference type="Proteomes" id="UP000299102"/>
    </source>
</evidence>
<dbReference type="Proteomes" id="UP000299102">
    <property type="component" value="Unassembled WGS sequence"/>
</dbReference>
<sequence>MGKGLARFRSFEGKFKFSVRFNGSGCAARSRRRGRGRRSRGIRYIRDKPLSSAWNVFEKGSETIPGRAGRNKCVDYYVSRRRRGRRRCARVGWARILNDVSGPRAPLNSILVIFPPQRAASSKRTPLVIRLTPPMTEASDCARRRRCVLGGGAAELSERAVRLRAPPAPRAPGWGLPLLVSLYTHQQLSLSDVNIYFIALQKLYLLAHEKMMTPCTRSLPSTLRYSRSER</sequence>
<name>A0A4C1YTW0_EUMVA</name>
<reference evidence="1 2" key="1">
    <citation type="journal article" date="2019" name="Commun. Biol.">
        <title>The bagworm genome reveals a unique fibroin gene that provides high tensile strength.</title>
        <authorList>
            <person name="Kono N."/>
            <person name="Nakamura H."/>
            <person name="Ohtoshi R."/>
            <person name="Tomita M."/>
            <person name="Numata K."/>
            <person name="Arakawa K."/>
        </authorList>
    </citation>
    <scope>NUCLEOTIDE SEQUENCE [LARGE SCALE GENOMIC DNA]</scope>
</reference>